<gene>
    <name evidence="2" type="ORF">Vbra_12910</name>
</gene>
<feature type="compositionally biased region" description="Acidic residues" evidence="1">
    <location>
        <begin position="174"/>
        <end position="185"/>
    </location>
</feature>
<dbReference type="InParanoid" id="A0A0G4ESI2"/>
<feature type="region of interest" description="Disordered" evidence="1">
    <location>
        <begin position="144"/>
        <end position="194"/>
    </location>
</feature>
<organism evidence="2 3">
    <name type="scientific">Vitrella brassicaformis (strain CCMP3155)</name>
    <dbReference type="NCBI Taxonomy" id="1169540"/>
    <lineage>
        <taxon>Eukaryota</taxon>
        <taxon>Sar</taxon>
        <taxon>Alveolata</taxon>
        <taxon>Colpodellida</taxon>
        <taxon>Vitrellaceae</taxon>
        <taxon>Vitrella</taxon>
    </lineage>
</organism>
<dbReference type="Proteomes" id="UP000041254">
    <property type="component" value="Unassembled WGS sequence"/>
</dbReference>
<evidence type="ECO:0000313" key="2">
    <source>
        <dbReference type="EMBL" id="CEM00641.1"/>
    </source>
</evidence>
<dbReference type="VEuPathDB" id="CryptoDB:Vbra_12910"/>
<reference evidence="2 3" key="1">
    <citation type="submission" date="2014-11" db="EMBL/GenBank/DDBJ databases">
        <authorList>
            <person name="Zhu J."/>
            <person name="Qi W."/>
            <person name="Song R."/>
        </authorList>
    </citation>
    <scope>NUCLEOTIDE SEQUENCE [LARGE SCALE GENOMIC DNA]</scope>
</reference>
<dbReference type="AlphaFoldDB" id="A0A0G4ESI2"/>
<dbReference type="EMBL" id="CDMY01000295">
    <property type="protein sequence ID" value="CEM00641.1"/>
    <property type="molecule type" value="Genomic_DNA"/>
</dbReference>
<evidence type="ECO:0000313" key="3">
    <source>
        <dbReference type="Proteomes" id="UP000041254"/>
    </source>
</evidence>
<accession>A0A0G4ESI2</accession>
<sequence>MRRCSVYLFPPFHTSPASSLTGLTPHAMRDRDEPQSVHILCFVDQATGARRVEVQSTMAHLCFCEVKKVAEGGQSGALYEGKAHLSEPYVRDKDLQSVEGIARWGRRDVPVRLRQTGEDEFELSFRRRTGGFITFIFERVAFPPNADGQQQGEGADEEGGGGEDGGGGEHDVLVVDDNEGEEGYDEQSPMVLCD</sequence>
<keyword evidence="3" id="KW-1185">Reference proteome</keyword>
<dbReference type="PhylomeDB" id="A0A0G4ESI2"/>
<evidence type="ECO:0000256" key="1">
    <source>
        <dbReference type="SAM" id="MobiDB-lite"/>
    </source>
</evidence>
<proteinExistence type="predicted"/>
<protein>
    <submittedName>
        <fullName evidence="2">Uncharacterized protein</fullName>
    </submittedName>
</protein>
<name>A0A0G4ESI2_VITBC</name>